<keyword evidence="1" id="KW-1133">Transmembrane helix</keyword>
<feature type="transmembrane region" description="Helical" evidence="1">
    <location>
        <begin position="68"/>
        <end position="87"/>
    </location>
</feature>
<protein>
    <submittedName>
        <fullName evidence="2">Cytochrome-c oxidase</fullName>
    </submittedName>
</protein>
<evidence type="ECO:0000313" key="2">
    <source>
        <dbReference type="EMBL" id="MDG5755088.1"/>
    </source>
</evidence>
<gene>
    <name evidence="2" type="ORF">P6P90_14150</name>
</gene>
<evidence type="ECO:0000313" key="3">
    <source>
        <dbReference type="Proteomes" id="UP001218246"/>
    </source>
</evidence>
<organism evidence="2 3">
    <name type="scientific">Ectobacillus antri</name>
    <dbReference type="NCBI Taxonomy" id="2486280"/>
    <lineage>
        <taxon>Bacteria</taxon>
        <taxon>Bacillati</taxon>
        <taxon>Bacillota</taxon>
        <taxon>Bacilli</taxon>
        <taxon>Bacillales</taxon>
        <taxon>Bacillaceae</taxon>
        <taxon>Ectobacillus</taxon>
    </lineage>
</organism>
<dbReference type="RefSeq" id="WP_124565005.1">
    <property type="nucleotide sequence ID" value="NZ_JARRRY010000017.1"/>
</dbReference>
<dbReference type="Proteomes" id="UP001218246">
    <property type="component" value="Unassembled WGS sequence"/>
</dbReference>
<proteinExistence type="predicted"/>
<feature type="transmembrane region" description="Helical" evidence="1">
    <location>
        <begin position="36"/>
        <end position="56"/>
    </location>
</feature>
<dbReference type="Gene3D" id="1.20.210.10">
    <property type="entry name" value="Cytochrome c oxidase-like, subunit I domain"/>
    <property type="match status" value="1"/>
</dbReference>
<accession>A0ABT6H8H7</accession>
<dbReference type="InterPro" id="IPR036927">
    <property type="entry name" value="Cyt_c_oxase-like_su1_sf"/>
</dbReference>
<sequence length="124" mass="13570">MGVRFIKISTIYLVVGVVLGMYMSITHSYILTPVHVHINLLGWAAMAVAGILYHLFPDAAASRLGKIHFWLHNIALPIMMLALSFVVKGKEAAGPFVAIGGTALTLAIIIFMVNVFLHVKLRED</sequence>
<comment type="caution">
    <text evidence="2">The sequence shown here is derived from an EMBL/GenBank/DDBJ whole genome shotgun (WGS) entry which is preliminary data.</text>
</comment>
<keyword evidence="3" id="KW-1185">Reference proteome</keyword>
<name>A0ABT6H8H7_9BACI</name>
<evidence type="ECO:0000256" key="1">
    <source>
        <dbReference type="SAM" id="Phobius"/>
    </source>
</evidence>
<keyword evidence="1" id="KW-0812">Transmembrane</keyword>
<feature type="transmembrane region" description="Helical" evidence="1">
    <location>
        <begin position="12"/>
        <end position="30"/>
    </location>
</feature>
<dbReference type="EMBL" id="JARULN010000018">
    <property type="protein sequence ID" value="MDG5755088.1"/>
    <property type="molecule type" value="Genomic_DNA"/>
</dbReference>
<feature type="transmembrane region" description="Helical" evidence="1">
    <location>
        <begin position="93"/>
        <end position="117"/>
    </location>
</feature>
<keyword evidence="1" id="KW-0472">Membrane</keyword>
<reference evidence="2 3" key="1">
    <citation type="submission" date="2023-04" db="EMBL/GenBank/DDBJ databases">
        <title>Ectobacillus antri isolated from activated sludge.</title>
        <authorList>
            <person name="Yan P."/>
            <person name="Liu X."/>
        </authorList>
    </citation>
    <scope>NUCLEOTIDE SEQUENCE [LARGE SCALE GENOMIC DNA]</scope>
    <source>
        <strain evidence="2 3">C18H</strain>
    </source>
</reference>
<dbReference type="SUPFAM" id="SSF81442">
    <property type="entry name" value="Cytochrome c oxidase subunit I-like"/>
    <property type="match status" value="1"/>
</dbReference>